<dbReference type="Gene3D" id="1.25.40.10">
    <property type="entry name" value="Tetratricopeptide repeat domain"/>
    <property type="match status" value="1"/>
</dbReference>
<dbReference type="SUPFAM" id="SSF48452">
    <property type="entry name" value="TPR-like"/>
    <property type="match status" value="1"/>
</dbReference>
<name>A0A084SYC0_9BACT</name>
<feature type="repeat" description="TPR" evidence="1">
    <location>
        <begin position="237"/>
        <end position="270"/>
    </location>
</feature>
<organism evidence="2 3">
    <name type="scientific">Archangium violaceum Cb vi76</name>
    <dbReference type="NCBI Taxonomy" id="1406225"/>
    <lineage>
        <taxon>Bacteria</taxon>
        <taxon>Pseudomonadati</taxon>
        <taxon>Myxococcota</taxon>
        <taxon>Myxococcia</taxon>
        <taxon>Myxococcales</taxon>
        <taxon>Cystobacterineae</taxon>
        <taxon>Archangiaceae</taxon>
        <taxon>Archangium</taxon>
    </lineage>
</organism>
<dbReference type="Pfam" id="PF00515">
    <property type="entry name" value="TPR_1"/>
    <property type="match status" value="1"/>
</dbReference>
<protein>
    <submittedName>
        <fullName evidence="2">Uncharacterized protein</fullName>
    </submittedName>
</protein>
<sequence>MRHVVMALAASLAVGCAPSLKVNVLQPARVNLGASKRLTVVQTEGRKGARDFVVDELTRQARTGGHFQVTDRSDEGIVVKVAGRSVQILSTGSGPAQSQDEIGIRIDVNDWDAEKKTETVKDTDSKGNTTEREVKFYEAKTVVSVTAFNAAGKALLAEEEYEMVGRGEDKDTAIGAAARALVGRILYDITPTYVTKYIRMDGDDKAQKPIIEVAEKGNVPQAITEMESYVQTNPQNPAALYNLAVLLDASGKYQEALDLYTKAISLSAKDYYVDMKAECARRLANQQALAQ</sequence>
<dbReference type="InterPro" id="IPR011990">
    <property type="entry name" value="TPR-like_helical_dom_sf"/>
</dbReference>
<dbReference type="PROSITE" id="PS51257">
    <property type="entry name" value="PROKAR_LIPOPROTEIN"/>
    <property type="match status" value="1"/>
</dbReference>
<evidence type="ECO:0000313" key="3">
    <source>
        <dbReference type="Proteomes" id="UP000028547"/>
    </source>
</evidence>
<dbReference type="AlphaFoldDB" id="A0A084SYC0"/>
<evidence type="ECO:0000313" key="2">
    <source>
        <dbReference type="EMBL" id="KFA93455.1"/>
    </source>
</evidence>
<dbReference type="InterPro" id="IPR019734">
    <property type="entry name" value="TPR_rpt"/>
</dbReference>
<gene>
    <name evidence="2" type="ORF">Q664_08920</name>
</gene>
<dbReference type="PROSITE" id="PS50005">
    <property type="entry name" value="TPR"/>
    <property type="match status" value="1"/>
</dbReference>
<evidence type="ECO:0000256" key="1">
    <source>
        <dbReference type="PROSITE-ProRule" id="PRU00339"/>
    </source>
</evidence>
<comment type="caution">
    <text evidence="2">The sequence shown here is derived from an EMBL/GenBank/DDBJ whole genome shotgun (WGS) entry which is preliminary data.</text>
</comment>
<dbReference type="SMART" id="SM00028">
    <property type="entry name" value="TPR"/>
    <property type="match status" value="1"/>
</dbReference>
<proteinExistence type="predicted"/>
<accession>A0A084SYC0</accession>
<dbReference type="EMBL" id="JPMI01000052">
    <property type="protein sequence ID" value="KFA93455.1"/>
    <property type="molecule type" value="Genomic_DNA"/>
</dbReference>
<reference evidence="2 3" key="1">
    <citation type="submission" date="2014-07" db="EMBL/GenBank/DDBJ databases">
        <title>Draft Genome Sequence of Gephyronic Acid Producer, Cystobacter violaceus Strain Cb vi76.</title>
        <authorList>
            <person name="Stevens D.C."/>
            <person name="Young J."/>
            <person name="Carmichael R."/>
            <person name="Tan J."/>
            <person name="Taylor R.E."/>
        </authorList>
    </citation>
    <scope>NUCLEOTIDE SEQUENCE [LARGE SCALE GENOMIC DNA]</scope>
    <source>
        <strain evidence="2 3">Cb vi76</strain>
    </source>
</reference>
<dbReference type="Proteomes" id="UP000028547">
    <property type="component" value="Unassembled WGS sequence"/>
</dbReference>
<keyword evidence="1" id="KW-0802">TPR repeat</keyword>